<sequence>MTPKLEMWFTSRPSCRNFLGIVLICSTVCAASWASLTSRERKRFGQSVIEEGLPLWLERRSVFAEPDPEWVISEAAVPRRNEHVGIEDVLVRQAMDQRGEEELERVKQLLIEKELQRDALKLQAPGVEDSIQLVRREDKPSPDGLGQLGGFRSHMNWQPITIGVICSVLGIMAVLGAAIYYQRVQMTKKRNQDNDFCGIRQTKPSPTGSLLGDTTSVGLDGDRKLAHSAQMYHYQHQKQQMLAVERASDPAQASEEGSGESDVEEGDFTVYECPGLATTEQLEVENPLYEGDAAANGPSTNGSYGEIIGASDLEENSDSTPTTTKTEEH</sequence>
<comment type="caution">
    <text evidence="3">The sequence shown here is derived from an EMBL/GenBank/DDBJ whole genome shotgun (WGS) entry which is preliminary data.</text>
</comment>
<proteinExistence type="predicted"/>
<feature type="region of interest" description="Disordered" evidence="1">
    <location>
        <begin position="195"/>
        <end position="216"/>
    </location>
</feature>
<dbReference type="PANTHER" id="PTHR23352:SF2">
    <property type="entry name" value="NEURAL PROLIFERATION DIFFERENTIATION AND CONTROL PROTEIN 1"/>
    <property type="match status" value="1"/>
</dbReference>
<feature type="transmembrane region" description="Helical" evidence="2">
    <location>
        <begin position="160"/>
        <end position="181"/>
    </location>
</feature>
<dbReference type="GO" id="GO:0016020">
    <property type="term" value="C:membrane"/>
    <property type="evidence" value="ECO:0007669"/>
    <property type="project" value="InterPro"/>
</dbReference>
<protein>
    <submittedName>
        <fullName evidence="3">Neural proliferation differentiation and control 1</fullName>
    </submittedName>
</protein>
<gene>
    <name evidence="3" type="ORF">D915_008743</name>
</gene>
<feature type="compositionally biased region" description="Acidic residues" evidence="1">
    <location>
        <begin position="257"/>
        <end position="266"/>
    </location>
</feature>
<keyword evidence="2" id="KW-0472">Membrane</keyword>
<keyword evidence="2" id="KW-1133">Transmembrane helix</keyword>
<dbReference type="AlphaFoldDB" id="A0A4E0RTU0"/>
<dbReference type="EMBL" id="JXXN02004595">
    <property type="protein sequence ID" value="THD20462.1"/>
    <property type="molecule type" value="Genomic_DNA"/>
</dbReference>
<dbReference type="Proteomes" id="UP000230066">
    <property type="component" value="Unassembled WGS sequence"/>
</dbReference>
<evidence type="ECO:0000256" key="2">
    <source>
        <dbReference type="SAM" id="Phobius"/>
    </source>
</evidence>
<keyword evidence="2" id="KW-0812">Transmembrane</keyword>
<dbReference type="InterPro" id="IPR009635">
    <property type="entry name" value="NPDC1"/>
</dbReference>
<organism evidence="3 4">
    <name type="scientific">Fasciola hepatica</name>
    <name type="common">Liver fluke</name>
    <dbReference type="NCBI Taxonomy" id="6192"/>
    <lineage>
        <taxon>Eukaryota</taxon>
        <taxon>Metazoa</taxon>
        <taxon>Spiralia</taxon>
        <taxon>Lophotrochozoa</taxon>
        <taxon>Platyhelminthes</taxon>
        <taxon>Trematoda</taxon>
        <taxon>Digenea</taxon>
        <taxon>Plagiorchiida</taxon>
        <taxon>Echinostomata</taxon>
        <taxon>Echinostomatoidea</taxon>
        <taxon>Fasciolidae</taxon>
        <taxon>Fasciola</taxon>
    </lineage>
</organism>
<accession>A0A4E0RTU0</accession>
<feature type="compositionally biased region" description="Polar residues" evidence="1">
    <location>
        <begin position="202"/>
        <end position="216"/>
    </location>
</feature>
<evidence type="ECO:0000313" key="4">
    <source>
        <dbReference type="Proteomes" id="UP000230066"/>
    </source>
</evidence>
<name>A0A4E0RTU0_FASHE</name>
<feature type="region of interest" description="Disordered" evidence="1">
    <location>
        <begin position="279"/>
        <end position="329"/>
    </location>
</feature>
<evidence type="ECO:0000313" key="3">
    <source>
        <dbReference type="EMBL" id="THD20462.1"/>
    </source>
</evidence>
<feature type="region of interest" description="Disordered" evidence="1">
    <location>
        <begin position="242"/>
        <end position="266"/>
    </location>
</feature>
<dbReference type="PANTHER" id="PTHR23352">
    <property type="entry name" value="NEURAL PROLIFERATION DIFFERENTIATION AND CONTROL PROTEIN-1 NPDC-1 PROTEIN"/>
    <property type="match status" value="1"/>
</dbReference>
<reference evidence="3" key="1">
    <citation type="submission" date="2019-03" db="EMBL/GenBank/DDBJ databases">
        <title>Improved annotation for the trematode Fasciola hepatica.</title>
        <authorList>
            <person name="Choi Y.-J."/>
            <person name="Martin J."/>
            <person name="Mitreva M."/>
        </authorList>
    </citation>
    <scope>NUCLEOTIDE SEQUENCE [LARGE SCALE GENOMIC DNA]</scope>
</reference>
<dbReference type="Pfam" id="PF06809">
    <property type="entry name" value="NPDC1"/>
    <property type="match status" value="1"/>
</dbReference>
<keyword evidence="4" id="KW-1185">Reference proteome</keyword>
<evidence type="ECO:0000256" key="1">
    <source>
        <dbReference type="SAM" id="MobiDB-lite"/>
    </source>
</evidence>
<feature type="compositionally biased region" description="Polar residues" evidence="1">
    <location>
        <begin position="318"/>
        <end position="329"/>
    </location>
</feature>